<dbReference type="EMBL" id="CALNXK010000125">
    <property type="protein sequence ID" value="CAH3163039.1"/>
    <property type="molecule type" value="Genomic_DNA"/>
</dbReference>
<organism evidence="2 3">
    <name type="scientific">Porites lobata</name>
    <dbReference type="NCBI Taxonomy" id="104759"/>
    <lineage>
        <taxon>Eukaryota</taxon>
        <taxon>Metazoa</taxon>
        <taxon>Cnidaria</taxon>
        <taxon>Anthozoa</taxon>
        <taxon>Hexacorallia</taxon>
        <taxon>Scleractinia</taxon>
        <taxon>Fungiina</taxon>
        <taxon>Poritidae</taxon>
        <taxon>Porites</taxon>
    </lineage>
</organism>
<proteinExistence type="predicted"/>
<feature type="compositionally biased region" description="Basic and acidic residues" evidence="1">
    <location>
        <begin position="80"/>
        <end position="93"/>
    </location>
</feature>
<sequence>MSFFVNKGHASRSELPINNLSQQLGKFRKEKSKPNTGPSIPNFITTKQKSQNQGKLFNFFSKKNPKKQVRDSNLQGNQPERGHDTRYEYRDGTGSRQIARVTPFLSKR</sequence>
<comment type="caution">
    <text evidence="2">The sequence shown here is derived from an EMBL/GenBank/DDBJ whole genome shotgun (WGS) entry which is preliminary data.</text>
</comment>
<feature type="compositionally biased region" description="Polar residues" evidence="1">
    <location>
        <begin position="34"/>
        <end position="55"/>
    </location>
</feature>
<name>A0ABN8QEM8_9CNID</name>
<evidence type="ECO:0000256" key="1">
    <source>
        <dbReference type="SAM" id="MobiDB-lite"/>
    </source>
</evidence>
<accession>A0ABN8QEM8</accession>
<evidence type="ECO:0000313" key="3">
    <source>
        <dbReference type="Proteomes" id="UP001159405"/>
    </source>
</evidence>
<keyword evidence="3" id="KW-1185">Reference proteome</keyword>
<protein>
    <submittedName>
        <fullName evidence="2">Uncharacterized protein</fullName>
    </submittedName>
</protein>
<feature type="region of interest" description="Disordered" evidence="1">
    <location>
        <begin position="1"/>
        <end position="108"/>
    </location>
</feature>
<reference evidence="2 3" key="1">
    <citation type="submission" date="2022-05" db="EMBL/GenBank/DDBJ databases">
        <authorList>
            <consortium name="Genoscope - CEA"/>
            <person name="William W."/>
        </authorList>
    </citation>
    <scope>NUCLEOTIDE SEQUENCE [LARGE SCALE GENOMIC DNA]</scope>
</reference>
<evidence type="ECO:0000313" key="2">
    <source>
        <dbReference type="EMBL" id="CAH3163039.1"/>
    </source>
</evidence>
<dbReference type="Proteomes" id="UP001159405">
    <property type="component" value="Unassembled WGS sequence"/>
</dbReference>
<gene>
    <name evidence="2" type="ORF">PLOB_00005627</name>
</gene>